<protein>
    <recommendedName>
        <fullName evidence="5">Secreted protein</fullName>
    </recommendedName>
</protein>
<reference evidence="3" key="1">
    <citation type="journal article" date="2022" name="Plant J.">
        <title>Strategies of tolerance reflected in two North American maple genomes.</title>
        <authorList>
            <person name="McEvoy S.L."/>
            <person name="Sezen U.U."/>
            <person name="Trouern-Trend A."/>
            <person name="McMahon S.M."/>
            <person name="Schaberg P.G."/>
            <person name="Yang J."/>
            <person name="Wegrzyn J.L."/>
            <person name="Swenson N.G."/>
        </authorList>
    </citation>
    <scope>NUCLEOTIDE SEQUENCE</scope>
    <source>
        <strain evidence="3">NS2018</strain>
    </source>
</reference>
<comment type="caution">
    <text evidence="3">The sequence shown here is derived from an EMBL/GenBank/DDBJ whole genome shotgun (WGS) entry which is preliminary data.</text>
</comment>
<feature type="chain" id="PRO_5041328738" description="Secreted protein" evidence="2">
    <location>
        <begin position="23"/>
        <end position="99"/>
    </location>
</feature>
<accession>A0AA39SG08</accession>
<feature type="region of interest" description="Disordered" evidence="1">
    <location>
        <begin position="28"/>
        <end position="99"/>
    </location>
</feature>
<dbReference type="Proteomes" id="UP001168877">
    <property type="component" value="Unassembled WGS sequence"/>
</dbReference>
<dbReference type="AlphaFoldDB" id="A0AA39SG08"/>
<evidence type="ECO:0000256" key="1">
    <source>
        <dbReference type="SAM" id="MobiDB-lite"/>
    </source>
</evidence>
<gene>
    <name evidence="3" type="ORF">LWI29_036167</name>
</gene>
<evidence type="ECO:0008006" key="5">
    <source>
        <dbReference type="Google" id="ProtNLM"/>
    </source>
</evidence>
<proteinExistence type="predicted"/>
<feature type="signal peptide" evidence="2">
    <location>
        <begin position="1"/>
        <end position="22"/>
    </location>
</feature>
<evidence type="ECO:0000313" key="3">
    <source>
        <dbReference type="EMBL" id="KAK0588224.1"/>
    </source>
</evidence>
<dbReference type="EMBL" id="JAUESC010000382">
    <property type="protein sequence ID" value="KAK0588224.1"/>
    <property type="molecule type" value="Genomic_DNA"/>
</dbReference>
<organism evidence="3 4">
    <name type="scientific">Acer saccharum</name>
    <name type="common">Sugar maple</name>
    <dbReference type="NCBI Taxonomy" id="4024"/>
    <lineage>
        <taxon>Eukaryota</taxon>
        <taxon>Viridiplantae</taxon>
        <taxon>Streptophyta</taxon>
        <taxon>Embryophyta</taxon>
        <taxon>Tracheophyta</taxon>
        <taxon>Spermatophyta</taxon>
        <taxon>Magnoliopsida</taxon>
        <taxon>eudicotyledons</taxon>
        <taxon>Gunneridae</taxon>
        <taxon>Pentapetalae</taxon>
        <taxon>rosids</taxon>
        <taxon>malvids</taxon>
        <taxon>Sapindales</taxon>
        <taxon>Sapindaceae</taxon>
        <taxon>Hippocastanoideae</taxon>
        <taxon>Acereae</taxon>
        <taxon>Acer</taxon>
    </lineage>
</organism>
<evidence type="ECO:0000313" key="4">
    <source>
        <dbReference type="Proteomes" id="UP001168877"/>
    </source>
</evidence>
<keyword evidence="4" id="KW-1185">Reference proteome</keyword>
<feature type="compositionally biased region" description="Acidic residues" evidence="1">
    <location>
        <begin position="53"/>
        <end position="77"/>
    </location>
</feature>
<evidence type="ECO:0000256" key="2">
    <source>
        <dbReference type="SAM" id="SignalP"/>
    </source>
</evidence>
<keyword evidence="2" id="KW-0732">Signal</keyword>
<sequence length="99" mass="10963">MQPEHFMVLMLILTSTSKPIWTVETELRPPPRNLFRYADQQDSHIQAEHSSSSEEEDTDSSENEPDGELIPVEDEPELIPVVNSSIPPEAGGPDAGHDA</sequence>
<name>A0AA39SG08_ACESA</name>
<reference evidence="3" key="2">
    <citation type="submission" date="2023-06" db="EMBL/GenBank/DDBJ databases">
        <authorList>
            <person name="Swenson N.G."/>
            <person name="Wegrzyn J.L."/>
            <person name="Mcevoy S.L."/>
        </authorList>
    </citation>
    <scope>NUCLEOTIDE SEQUENCE</scope>
    <source>
        <strain evidence="3">NS2018</strain>
        <tissue evidence="3">Leaf</tissue>
    </source>
</reference>